<evidence type="ECO:0000259" key="2">
    <source>
        <dbReference type="Pfam" id="PF17225"/>
    </source>
</evidence>
<name>A0A0C1R4H3_9CLOT</name>
<evidence type="ECO:0000313" key="3">
    <source>
        <dbReference type="EMBL" id="KIE48402.1"/>
    </source>
</evidence>
<evidence type="ECO:0000313" key="4">
    <source>
        <dbReference type="Proteomes" id="UP000031366"/>
    </source>
</evidence>
<keyword evidence="4" id="KW-1185">Reference proteome</keyword>
<organism evidence="3 4">
    <name type="scientific">Clostridium argentinense CDC 2741</name>
    <dbReference type="NCBI Taxonomy" id="1418104"/>
    <lineage>
        <taxon>Bacteria</taxon>
        <taxon>Bacillati</taxon>
        <taxon>Bacillota</taxon>
        <taxon>Clostridia</taxon>
        <taxon>Eubacteriales</taxon>
        <taxon>Clostridiaceae</taxon>
        <taxon>Clostridium</taxon>
    </lineage>
</organism>
<comment type="caution">
    <text evidence="3">The sequence shown here is derived from an EMBL/GenBank/DDBJ whole genome shotgun (WGS) entry which is preliminary data.</text>
</comment>
<dbReference type="RefSeq" id="WP_039629789.1">
    <property type="nucleotide sequence ID" value="NZ_AYSO01000009.1"/>
</dbReference>
<accession>A0A0C1R4H3</accession>
<dbReference type="Pfam" id="PF17225">
    <property type="entry name" value="DUF5301"/>
    <property type="match status" value="1"/>
</dbReference>
<dbReference type="Proteomes" id="UP000031366">
    <property type="component" value="Unassembled WGS sequence"/>
</dbReference>
<feature type="transmembrane region" description="Helical" evidence="1">
    <location>
        <begin position="7"/>
        <end position="25"/>
    </location>
</feature>
<gene>
    <name evidence="3" type="ORF">U732_4176</name>
</gene>
<dbReference type="EMBL" id="AYSO01000009">
    <property type="protein sequence ID" value="KIE48402.1"/>
    <property type="molecule type" value="Genomic_DNA"/>
</dbReference>
<evidence type="ECO:0000256" key="1">
    <source>
        <dbReference type="SAM" id="Phobius"/>
    </source>
</evidence>
<proteinExistence type="predicted"/>
<keyword evidence="1" id="KW-0812">Transmembrane</keyword>
<sequence>MKISKKILGIVVVVLVIIFGAYSLYPRSGSFNDLILTEYSKVEFKKVTLTSTKHGSFSASSNDIDKINKVLSYLAELKLTEYKSKKDEHYTYNEYYDIGLYDHNNNVLGISVYNENLIQVYIGMDSKTKIYRITDNKVDIEHIKKLIQD</sequence>
<keyword evidence="1" id="KW-0472">Membrane</keyword>
<dbReference type="OrthoDB" id="9927560at2"/>
<keyword evidence="1" id="KW-1133">Transmembrane helix</keyword>
<protein>
    <recommendedName>
        <fullName evidence="2">DUF5301 domain-containing protein</fullName>
    </recommendedName>
</protein>
<reference evidence="3 4" key="1">
    <citation type="journal article" date="2015" name="Infect. Genet. Evol.">
        <title>Genomic sequences of six botulinum neurotoxin-producing strains representing three clostridial species illustrate the mobility and diversity of botulinum neurotoxin genes.</title>
        <authorList>
            <person name="Smith T.J."/>
            <person name="Hill K.K."/>
            <person name="Xie G."/>
            <person name="Foley B.T."/>
            <person name="Williamson C.H."/>
            <person name="Foster J.T."/>
            <person name="Johnson S.L."/>
            <person name="Chertkov O."/>
            <person name="Teshima H."/>
            <person name="Gibbons H.S."/>
            <person name="Johnsky L.A."/>
            <person name="Karavis M.A."/>
            <person name="Smith L.A."/>
        </authorList>
    </citation>
    <scope>NUCLEOTIDE SEQUENCE [LARGE SCALE GENOMIC DNA]</scope>
    <source>
        <strain evidence="3 4">CDC 2741</strain>
    </source>
</reference>
<dbReference type="InterPro" id="IPR033782">
    <property type="entry name" value="DUF5301"/>
</dbReference>
<dbReference type="AlphaFoldDB" id="A0A0C1R4H3"/>
<feature type="domain" description="DUF5301" evidence="2">
    <location>
        <begin position="45"/>
        <end position="122"/>
    </location>
</feature>